<proteinExistence type="predicted"/>
<dbReference type="OrthoDB" id="10418185at2759"/>
<feature type="compositionally biased region" description="Low complexity" evidence="1">
    <location>
        <begin position="240"/>
        <end position="258"/>
    </location>
</feature>
<keyword evidence="4" id="KW-1185">Reference proteome</keyword>
<evidence type="ECO:0000313" key="4">
    <source>
        <dbReference type="Proteomes" id="UP000800093"/>
    </source>
</evidence>
<feature type="region of interest" description="Disordered" evidence="1">
    <location>
        <begin position="240"/>
        <end position="260"/>
    </location>
</feature>
<name>A0A9P4KJA3_9PLEO</name>
<evidence type="ECO:0000313" key="3">
    <source>
        <dbReference type="EMBL" id="KAF2268039.1"/>
    </source>
</evidence>
<dbReference type="AlphaFoldDB" id="A0A9P4KJA3"/>
<dbReference type="Proteomes" id="UP000800093">
    <property type="component" value="Unassembled WGS sequence"/>
</dbReference>
<keyword evidence="2" id="KW-0732">Signal</keyword>
<gene>
    <name evidence="3" type="ORF">CC78DRAFT_541262</name>
</gene>
<comment type="caution">
    <text evidence="3">The sequence shown here is derived from an EMBL/GenBank/DDBJ whole genome shotgun (WGS) entry which is preliminary data.</text>
</comment>
<accession>A0A9P4KJA3</accession>
<organism evidence="3 4">
    <name type="scientific">Lojkania enalia</name>
    <dbReference type="NCBI Taxonomy" id="147567"/>
    <lineage>
        <taxon>Eukaryota</taxon>
        <taxon>Fungi</taxon>
        <taxon>Dikarya</taxon>
        <taxon>Ascomycota</taxon>
        <taxon>Pezizomycotina</taxon>
        <taxon>Dothideomycetes</taxon>
        <taxon>Pleosporomycetidae</taxon>
        <taxon>Pleosporales</taxon>
        <taxon>Pleosporales incertae sedis</taxon>
        <taxon>Lojkania</taxon>
    </lineage>
</organism>
<protein>
    <submittedName>
        <fullName evidence="3">Uncharacterized protein</fullName>
    </submittedName>
</protein>
<sequence length="394" mass="41665">MARFWGFALWVGLAVGGGVGRASRELDVHHDHSDGDVLNTLGQGDIYSKQFDDSVGISPRDVFSPEDHMIVNVARMDSCEVICKPSFCVDDVVLHGTTTHLTYLCPQTESSSAVQNTVWVTVTELKTFTPTTTVFATDVNSAVHSNSGEPEDTTTIRSTITVFQTKTIHRLSSASSILPSLTPSSAPSTGQINSTTASYPTSAVYGGPSWSNIPVCIPELGWCSSSGALTSVSHTEVSSTEGPITSSFPAPTSSSTASHIETSPIKGSISSKFPVLTLSSTINGTIADGVSYTHYPKFPNSTYVPTDYIYLRQVGALTASNTDTHNLLSSHGIAPNPVTITFYITANRTMGSMAVASSGAQAIATSTMKKGHGSRNELSPVALWVCWMVAALVI</sequence>
<evidence type="ECO:0000256" key="1">
    <source>
        <dbReference type="SAM" id="MobiDB-lite"/>
    </source>
</evidence>
<dbReference type="EMBL" id="ML986588">
    <property type="protein sequence ID" value="KAF2268039.1"/>
    <property type="molecule type" value="Genomic_DNA"/>
</dbReference>
<reference evidence="4" key="1">
    <citation type="journal article" date="2020" name="Stud. Mycol.">
        <title>101 Dothideomycetes genomes: A test case for predicting lifestyles and emergence of pathogens.</title>
        <authorList>
            <person name="Haridas S."/>
            <person name="Albert R."/>
            <person name="Binder M."/>
            <person name="Bloem J."/>
            <person name="LaButti K."/>
            <person name="Salamov A."/>
            <person name="Andreopoulos B."/>
            <person name="Baker S."/>
            <person name="Barry K."/>
            <person name="Bills G."/>
            <person name="Bluhm B."/>
            <person name="Cannon C."/>
            <person name="Castanera R."/>
            <person name="Culley D."/>
            <person name="Daum C."/>
            <person name="Ezra D."/>
            <person name="Gonzalez J."/>
            <person name="Henrissat B."/>
            <person name="Kuo A."/>
            <person name="Liang C."/>
            <person name="Lipzen A."/>
            <person name="Lutzoni F."/>
            <person name="Magnuson J."/>
            <person name="Mondo S."/>
            <person name="Nolan M."/>
            <person name="Ohm R."/>
            <person name="Pangilinan J."/>
            <person name="Park H.-J."/>
            <person name="Ramirez L."/>
            <person name="Alfaro M."/>
            <person name="Sun H."/>
            <person name="Tritt A."/>
            <person name="Yoshinaga Y."/>
            <person name="Zwiers L.-H."/>
            <person name="Turgeon B."/>
            <person name="Goodwin S."/>
            <person name="Spatafora J."/>
            <person name="Crous P."/>
            <person name="Grigoriev I."/>
        </authorList>
    </citation>
    <scope>NUCLEOTIDE SEQUENCE [LARGE SCALE GENOMIC DNA]</scope>
    <source>
        <strain evidence="4">CBS 304.66</strain>
    </source>
</reference>
<evidence type="ECO:0000256" key="2">
    <source>
        <dbReference type="SAM" id="SignalP"/>
    </source>
</evidence>
<feature type="signal peptide" evidence="2">
    <location>
        <begin position="1"/>
        <end position="20"/>
    </location>
</feature>
<feature type="chain" id="PRO_5040512882" evidence="2">
    <location>
        <begin position="21"/>
        <end position="394"/>
    </location>
</feature>